<protein>
    <submittedName>
        <fullName evidence="2">Uncharacterized protein</fullName>
    </submittedName>
</protein>
<dbReference type="EMBL" id="CP060096">
    <property type="protein sequence ID" value="QSZ28272.1"/>
    <property type="molecule type" value="Genomic_DNA"/>
</dbReference>
<feature type="transmembrane region" description="Helical" evidence="1">
    <location>
        <begin position="46"/>
        <end position="64"/>
    </location>
</feature>
<dbReference type="AlphaFoldDB" id="A0A975GBL2"/>
<keyword evidence="1" id="KW-1133">Transmembrane helix</keyword>
<keyword evidence="1" id="KW-0472">Membrane</keyword>
<dbReference type="KEGG" id="aaut:ACETAC_00670"/>
<dbReference type="NCBIfam" id="NF042414">
    <property type="entry name" value="CLC_0170_fam"/>
    <property type="match status" value="1"/>
</dbReference>
<evidence type="ECO:0000313" key="3">
    <source>
        <dbReference type="Proteomes" id="UP000671913"/>
    </source>
</evidence>
<evidence type="ECO:0000313" key="2">
    <source>
        <dbReference type="EMBL" id="QSZ28272.1"/>
    </source>
</evidence>
<dbReference type="Proteomes" id="UP000671913">
    <property type="component" value="Chromosome"/>
</dbReference>
<feature type="transmembrane region" description="Helical" evidence="1">
    <location>
        <begin position="6"/>
        <end position="26"/>
    </location>
</feature>
<reference evidence="2" key="1">
    <citation type="submission" date="2020-08" db="EMBL/GenBank/DDBJ databases">
        <title>Genomic insights into the carbon and energy metabolism of the first obligate autotrophic acetogenic bacterium Aceticella autotrophica gen. nov., sp. nov.</title>
        <authorList>
            <person name="Toshchakov S.V."/>
            <person name="Elcheninov A.G."/>
            <person name="Kublanov I.V."/>
            <person name="Frolov E.N."/>
            <person name="Lebedinsky A.V."/>
        </authorList>
    </citation>
    <scope>NUCLEOTIDE SEQUENCE</scope>
    <source>
        <strain evidence="2">3443-3Ac</strain>
    </source>
</reference>
<keyword evidence="1" id="KW-0812">Transmembrane</keyword>
<dbReference type="InterPro" id="IPR049971">
    <property type="entry name" value="CLC_0170-like"/>
</dbReference>
<organism evidence="2 3">
    <name type="scientific">Aceticella autotrophica</name>
    <dbReference type="NCBI Taxonomy" id="2755338"/>
    <lineage>
        <taxon>Bacteria</taxon>
        <taxon>Bacillati</taxon>
        <taxon>Bacillota</taxon>
        <taxon>Clostridia</taxon>
        <taxon>Thermoanaerobacterales</taxon>
        <taxon>Thermoanaerobacteraceae</taxon>
        <taxon>Aceticella</taxon>
    </lineage>
</organism>
<gene>
    <name evidence="2" type="ORF">ACETAC_00670</name>
</gene>
<keyword evidence="3" id="KW-1185">Reference proteome</keyword>
<sequence>MMQIIMFLKQYFTSYLFVTLLTVGIYESMIEPKFLMKKGLDRDSKICRIIGIVYLVIDISAYIFSRFNPL</sequence>
<evidence type="ECO:0000256" key="1">
    <source>
        <dbReference type="SAM" id="Phobius"/>
    </source>
</evidence>
<accession>A0A975GBL2</accession>
<proteinExistence type="predicted"/>
<name>A0A975GBL2_9THEO</name>